<keyword evidence="3" id="KW-1185">Reference proteome</keyword>
<dbReference type="EC" id="3.1.-.-" evidence="2"/>
<sequence>MSRTLMVSDVHGCLEPLERLLIEVDYDSSRDRLILLGDYVDKGPRSKEVVERVMNLVEHHGAVALKGNHDQRLVELIRTPHAEVRTKFVEHGGVQTLNSYLNRTDEELSGDMLREAIAVIDATYPSHIRFLASLPYYYEDDRQICVHAGLNPRFADWKSQPAHDFMYIKKEFHEAPTRVAKKVVFGHTRAQELHGSSEIWFGGDKIGIDGGCAYGLQLNCLIEESGSYSTHAVRNPL</sequence>
<dbReference type="InterPro" id="IPR050126">
    <property type="entry name" value="Ap4A_hydrolase"/>
</dbReference>
<dbReference type="CDD" id="cd00144">
    <property type="entry name" value="MPP_PPP_family"/>
    <property type="match status" value="1"/>
</dbReference>
<keyword evidence="2" id="KW-0378">Hydrolase</keyword>
<feature type="domain" description="Calcineurin-like phosphoesterase" evidence="1">
    <location>
        <begin position="3"/>
        <end position="188"/>
    </location>
</feature>
<dbReference type="PANTHER" id="PTHR42850:SF4">
    <property type="entry name" value="ZINC-DEPENDENT ENDOPOLYPHOSPHATASE"/>
    <property type="match status" value="1"/>
</dbReference>
<dbReference type="RefSeq" id="WP_204602480.1">
    <property type="nucleotide sequence ID" value="NZ_JBHSED010000065.1"/>
</dbReference>
<dbReference type="EMBL" id="JBHSED010000065">
    <property type="protein sequence ID" value="MFC4306554.1"/>
    <property type="molecule type" value="Genomic_DNA"/>
</dbReference>
<dbReference type="Pfam" id="PF00149">
    <property type="entry name" value="Metallophos"/>
    <property type="match status" value="1"/>
</dbReference>
<organism evidence="2 3">
    <name type="scientific">Cohnella boryungensis</name>
    <dbReference type="NCBI Taxonomy" id="768479"/>
    <lineage>
        <taxon>Bacteria</taxon>
        <taxon>Bacillati</taxon>
        <taxon>Bacillota</taxon>
        <taxon>Bacilli</taxon>
        <taxon>Bacillales</taxon>
        <taxon>Paenibacillaceae</taxon>
        <taxon>Cohnella</taxon>
    </lineage>
</organism>
<gene>
    <name evidence="2" type="ORF">ACFO1S_24345</name>
</gene>
<dbReference type="GO" id="GO:0016787">
    <property type="term" value="F:hydrolase activity"/>
    <property type="evidence" value="ECO:0007669"/>
    <property type="project" value="UniProtKB-KW"/>
</dbReference>
<evidence type="ECO:0000313" key="2">
    <source>
        <dbReference type="EMBL" id="MFC4306554.1"/>
    </source>
</evidence>
<comment type="caution">
    <text evidence="2">The sequence shown here is derived from an EMBL/GenBank/DDBJ whole genome shotgun (WGS) entry which is preliminary data.</text>
</comment>
<evidence type="ECO:0000313" key="3">
    <source>
        <dbReference type="Proteomes" id="UP001595755"/>
    </source>
</evidence>
<dbReference type="Gene3D" id="3.60.21.10">
    <property type="match status" value="1"/>
</dbReference>
<dbReference type="Proteomes" id="UP001595755">
    <property type="component" value="Unassembled WGS sequence"/>
</dbReference>
<dbReference type="InterPro" id="IPR004843">
    <property type="entry name" value="Calcineurin-like_PHP"/>
</dbReference>
<accession>A0ABV8SJC1</accession>
<dbReference type="InterPro" id="IPR029052">
    <property type="entry name" value="Metallo-depent_PP-like"/>
</dbReference>
<dbReference type="PANTHER" id="PTHR42850">
    <property type="entry name" value="METALLOPHOSPHOESTERASE"/>
    <property type="match status" value="1"/>
</dbReference>
<reference evidence="3" key="1">
    <citation type="journal article" date="2019" name="Int. J. Syst. Evol. Microbiol.">
        <title>The Global Catalogue of Microorganisms (GCM) 10K type strain sequencing project: providing services to taxonomists for standard genome sequencing and annotation.</title>
        <authorList>
            <consortium name="The Broad Institute Genomics Platform"/>
            <consortium name="The Broad Institute Genome Sequencing Center for Infectious Disease"/>
            <person name="Wu L."/>
            <person name="Ma J."/>
        </authorList>
    </citation>
    <scope>NUCLEOTIDE SEQUENCE [LARGE SCALE GENOMIC DNA]</scope>
    <source>
        <strain evidence="3">CGMCC 4.1641</strain>
    </source>
</reference>
<dbReference type="SUPFAM" id="SSF56300">
    <property type="entry name" value="Metallo-dependent phosphatases"/>
    <property type="match status" value="1"/>
</dbReference>
<protein>
    <submittedName>
        <fullName evidence="2">Metallophosphoesterase family protein</fullName>
        <ecNumber evidence="2">3.1.-.-</ecNumber>
    </submittedName>
</protein>
<proteinExistence type="predicted"/>
<evidence type="ECO:0000259" key="1">
    <source>
        <dbReference type="Pfam" id="PF00149"/>
    </source>
</evidence>
<name>A0ABV8SJC1_9BACL</name>